<dbReference type="Proteomes" id="UP000196138">
    <property type="component" value="Chromosome"/>
</dbReference>
<dbReference type="EMBL" id="CP021455">
    <property type="protein sequence ID" value="ARU05652.1"/>
    <property type="molecule type" value="Genomic_DNA"/>
</dbReference>
<dbReference type="AlphaFoldDB" id="A0A1Y0EQX0"/>
<keyword evidence="1" id="KW-0732">Signal</keyword>
<organism evidence="3 4">
    <name type="scientific">Comamonas serinivorans</name>
    <dbReference type="NCBI Taxonomy" id="1082851"/>
    <lineage>
        <taxon>Bacteria</taxon>
        <taxon>Pseudomonadati</taxon>
        <taxon>Pseudomonadota</taxon>
        <taxon>Betaproteobacteria</taxon>
        <taxon>Burkholderiales</taxon>
        <taxon>Comamonadaceae</taxon>
        <taxon>Comamonas</taxon>
    </lineage>
</organism>
<feature type="chain" id="PRO_5012688452" description="Lysozyme inhibitor LprI-like N-terminal domain-containing protein" evidence="1">
    <location>
        <begin position="21"/>
        <end position="142"/>
    </location>
</feature>
<dbReference type="RefSeq" id="WP_087282029.1">
    <property type="nucleotide sequence ID" value="NZ_CP021455.1"/>
</dbReference>
<gene>
    <name evidence="3" type="ORF">CCO03_14010</name>
</gene>
<dbReference type="KEGG" id="cser:CCO03_14010"/>
<proteinExistence type="predicted"/>
<feature type="signal peptide" evidence="1">
    <location>
        <begin position="1"/>
        <end position="20"/>
    </location>
</feature>
<sequence>MLKFTMACTVLALLAASAHASSDMCYERAQTQAQLNECAAIALKGADDELNALYKQMQGRLQGDSMTRGLLLDAERKWLAFRDAECRFASIRSVDGSLHAMQVNDCLTDMTRTRVIELQNHLACGRGGEQTASQCALPRAKR</sequence>
<keyword evidence="4" id="KW-1185">Reference proteome</keyword>
<accession>A0A1Y0EQX0</accession>
<dbReference type="PANTHER" id="PTHR39176">
    <property type="entry name" value="PERIPLASMIC PROTEIN-RELATED"/>
    <property type="match status" value="1"/>
</dbReference>
<dbReference type="OrthoDB" id="7340239at2"/>
<feature type="domain" description="Lysozyme inhibitor LprI-like N-terminal" evidence="2">
    <location>
        <begin position="27"/>
        <end position="118"/>
    </location>
</feature>
<evidence type="ECO:0000256" key="1">
    <source>
        <dbReference type="SAM" id="SignalP"/>
    </source>
</evidence>
<evidence type="ECO:0000259" key="2">
    <source>
        <dbReference type="Pfam" id="PF07007"/>
    </source>
</evidence>
<protein>
    <recommendedName>
        <fullName evidence="2">Lysozyme inhibitor LprI-like N-terminal domain-containing protein</fullName>
    </recommendedName>
</protein>
<dbReference type="Pfam" id="PF07007">
    <property type="entry name" value="LprI"/>
    <property type="match status" value="1"/>
</dbReference>
<evidence type="ECO:0000313" key="4">
    <source>
        <dbReference type="Proteomes" id="UP000196138"/>
    </source>
</evidence>
<dbReference type="InterPro" id="IPR009739">
    <property type="entry name" value="LprI-like_N"/>
</dbReference>
<dbReference type="Gene3D" id="1.20.1270.180">
    <property type="match status" value="1"/>
</dbReference>
<dbReference type="PANTHER" id="PTHR39176:SF1">
    <property type="entry name" value="PERIPLASMIC PROTEIN"/>
    <property type="match status" value="1"/>
</dbReference>
<name>A0A1Y0EQX0_9BURK</name>
<reference evidence="3 4" key="1">
    <citation type="submission" date="2017-05" db="EMBL/GenBank/DDBJ databases">
        <authorList>
            <person name="Song R."/>
            <person name="Chenine A.L."/>
            <person name="Ruprecht R.M."/>
        </authorList>
    </citation>
    <scope>NUCLEOTIDE SEQUENCE [LARGE SCALE GENOMIC DNA]</scope>
    <source>
        <strain evidence="3 4">DSM 26136</strain>
    </source>
</reference>
<evidence type="ECO:0000313" key="3">
    <source>
        <dbReference type="EMBL" id="ARU05652.1"/>
    </source>
</evidence>